<dbReference type="AlphaFoldDB" id="A0A1B0CMK1"/>
<feature type="compositionally biased region" description="Polar residues" evidence="3">
    <location>
        <begin position="610"/>
        <end position="622"/>
    </location>
</feature>
<feature type="domain" description="CUE" evidence="5">
    <location>
        <begin position="143"/>
        <end position="186"/>
    </location>
</feature>
<feature type="compositionally biased region" description="Polar residues" evidence="3">
    <location>
        <begin position="520"/>
        <end position="529"/>
    </location>
</feature>
<dbReference type="VEuPathDB" id="VectorBase:LLOJ005889"/>
<feature type="region of interest" description="Disordered" evidence="3">
    <location>
        <begin position="484"/>
        <end position="626"/>
    </location>
</feature>
<evidence type="ECO:0000256" key="3">
    <source>
        <dbReference type="SAM" id="MobiDB-lite"/>
    </source>
</evidence>
<dbReference type="InterPro" id="IPR003892">
    <property type="entry name" value="CUE"/>
</dbReference>
<dbReference type="GO" id="GO:0060090">
    <property type="term" value="F:molecular adaptor activity"/>
    <property type="evidence" value="ECO:0007669"/>
    <property type="project" value="TreeGrafter"/>
</dbReference>
<keyword evidence="7" id="KW-1185">Reference proteome</keyword>
<dbReference type="GO" id="GO:0006355">
    <property type="term" value="P:regulation of DNA-templated transcription"/>
    <property type="evidence" value="ECO:0007669"/>
    <property type="project" value="TreeGrafter"/>
</dbReference>
<feature type="compositionally biased region" description="Basic and acidic residues" evidence="3">
    <location>
        <begin position="656"/>
        <end position="666"/>
    </location>
</feature>
<dbReference type="GO" id="GO:0005737">
    <property type="term" value="C:cytoplasm"/>
    <property type="evidence" value="ECO:0007669"/>
    <property type="project" value="UniProtKB-SubCell"/>
</dbReference>
<evidence type="ECO:0000259" key="5">
    <source>
        <dbReference type="PROSITE" id="PS51140"/>
    </source>
</evidence>
<dbReference type="PANTHER" id="PTHR14791">
    <property type="entry name" value="BOMB/KIRA PROTEINS"/>
    <property type="match status" value="1"/>
</dbReference>
<dbReference type="GO" id="GO:0043130">
    <property type="term" value="F:ubiquitin binding"/>
    <property type="evidence" value="ECO:0007669"/>
    <property type="project" value="InterPro"/>
</dbReference>
<reference evidence="6" key="1">
    <citation type="submission" date="2020-05" db="UniProtKB">
        <authorList>
            <consortium name="EnsemblMetazoa"/>
        </authorList>
    </citation>
    <scope>IDENTIFICATION</scope>
    <source>
        <strain evidence="6">Jacobina</strain>
    </source>
</reference>
<feature type="compositionally biased region" description="Low complexity" evidence="3">
    <location>
        <begin position="536"/>
        <end position="555"/>
    </location>
</feature>
<dbReference type="EnsemblMetazoa" id="LLOJ005889-RA">
    <property type="protein sequence ID" value="LLOJ005889-PA"/>
    <property type="gene ID" value="LLOJ005889"/>
</dbReference>
<dbReference type="SUPFAM" id="SSF51045">
    <property type="entry name" value="WW domain"/>
    <property type="match status" value="1"/>
</dbReference>
<feature type="compositionally biased region" description="Low complexity" evidence="3">
    <location>
        <begin position="500"/>
        <end position="515"/>
    </location>
</feature>
<dbReference type="EMBL" id="AJWK01018832">
    <property type="status" value="NOT_ANNOTATED_CDS"/>
    <property type="molecule type" value="Genomic_DNA"/>
</dbReference>
<feature type="region of interest" description="Disordered" evidence="3">
    <location>
        <begin position="652"/>
        <end position="678"/>
    </location>
</feature>
<evidence type="ECO:0008006" key="8">
    <source>
        <dbReference type="Google" id="ProtNLM"/>
    </source>
</evidence>
<dbReference type="PANTHER" id="PTHR14791:SF23">
    <property type="entry name" value="WW DOMAIN-CONTAINING PROTEIN"/>
    <property type="match status" value="1"/>
</dbReference>
<dbReference type="Pfam" id="PF00397">
    <property type="entry name" value="WW"/>
    <property type="match status" value="1"/>
</dbReference>
<dbReference type="SMART" id="SM00456">
    <property type="entry name" value="WW"/>
    <property type="match status" value="1"/>
</dbReference>
<dbReference type="PROSITE" id="PS51140">
    <property type="entry name" value="CUE"/>
    <property type="match status" value="2"/>
</dbReference>
<feature type="domain" description="CUE" evidence="5">
    <location>
        <begin position="261"/>
        <end position="304"/>
    </location>
</feature>
<dbReference type="InterPro" id="IPR001202">
    <property type="entry name" value="WW_dom"/>
</dbReference>
<evidence type="ECO:0000259" key="4">
    <source>
        <dbReference type="PROSITE" id="PS50020"/>
    </source>
</evidence>
<dbReference type="CDD" id="cd00201">
    <property type="entry name" value="WW"/>
    <property type="match status" value="1"/>
</dbReference>
<feature type="domain" description="WW" evidence="4">
    <location>
        <begin position="6"/>
        <end position="40"/>
    </location>
</feature>
<name>A0A1B0CMK1_LUTLO</name>
<dbReference type="GO" id="GO:0016477">
    <property type="term" value="P:cell migration"/>
    <property type="evidence" value="ECO:0007669"/>
    <property type="project" value="TreeGrafter"/>
</dbReference>
<protein>
    <recommendedName>
        <fullName evidence="8">WW domain-containing protein</fullName>
    </recommendedName>
</protein>
<evidence type="ECO:0000256" key="2">
    <source>
        <dbReference type="ARBA" id="ARBA00022490"/>
    </source>
</evidence>
<dbReference type="Proteomes" id="UP000092461">
    <property type="component" value="Unassembled WGS sequence"/>
</dbReference>
<accession>A0A1B0CMK1</accession>
<dbReference type="Gene3D" id="2.20.70.10">
    <property type="match status" value="1"/>
</dbReference>
<dbReference type="PROSITE" id="PS01159">
    <property type="entry name" value="WW_DOMAIN_1"/>
    <property type="match status" value="1"/>
</dbReference>
<dbReference type="InterPro" id="IPR036020">
    <property type="entry name" value="WW_dom_sf"/>
</dbReference>
<dbReference type="GO" id="GO:0046621">
    <property type="term" value="P:negative regulation of organ growth"/>
    <property type="evidence" value="ECO:0007669"/>
    <property type="project" value="TreeGrafter"/>
</dbReference>
<evidence type="ECO:0000313" key="7">
    <source>
        <dbReference type="Proteomes" id="UP000092461"/>
    </source>
</evidence>
<evidence type="ECO:0000256" key="1">
    <source>
        <dbReference type="ARBA" id="ARBA00004496"/>
    </source>
</evidence>
<sequence>MDVEENKLPPGWDEKYDPNTGLYFYINYITKTTTFDDPRIKHRQSVSTGTGGTNYGNSTESIPMQPLHGSPYHVYPANNYPAVQPAFQGPMSGVISHSASPLLAAKLQQMEMSPVTRPPTPRTNAHFSRNNIQETSFTNTAAETEASVAKINTMFPTVSDTHIRLLLKKYYNREAVVISALQVEKHPITTPGPYSTPPPTNRHFHNTALGCTAIFQMTPPLNRDFSRTGSPIWRPGSCASGSYGSPRFGENFRSSPKPHSSPKMKLRYLKSIFPKAEETLLLDVLANADNHVQKASEELTAMGYEKKDTTIPKVSMRKKDEAKNEIKNRIDRATPPQPPPKVKTTDEKNKCGYLKSIFPKAEETLLLDVLANADNHVQKASEELTAMGYEKKDTTIPKVSMRKKDEAKNEIMNRIDRATPPQPPPKVKTTDEKNKLKLRLQSQYKDIPEKIISMALESVDYSEDKALAILNIVTQEDDKAALGVESAPKKVEKNANETPAAGHSAPSRSSSTSSAKRQGEISNKISVAQEQECESVVDAPTAPSSSSTASPSTKEVSSDDVLTAEDTGIALDGVRKRQARAKAKNDHTKAADTHEDPEAVAKKSDFKSVTPRTSTAGPNSALSKGPNDELLLVDYVTWNGANPDLAVGRKQLAKGSDPKNRSERSYVPKGANSELCKGPRQSLAKGSIYNQLTKGIPAGASVICN</sequence>
<dbReference type="VEuPathDB" id="VectorBase:LLONM1_006641"/>
<dbReference type="GO" id="GO:0035330">
    <property type="term" value="P:regulation of hippo signaling"/>
    <property type="evidence" value="ECO:0007669"/>
    <property type="project" value="TreeGrafter"/>
</dbReference>
<dbReference type="GO" id="GO:0019900">
    <property type="term" value="F:kinase binding"/>
    <property type="evidence" value="ECO:0007669"/>
    <property type="project" value="TreeGrafter"/>
</dbReference>
<dbReference type="CDD" id="cd14279">
    <property type="entry name" value="CUE"/>
    <property type="match status" value="2"/>
</dbReference>
<evidence type="ECO:0000313" key="6">
    <source>
        <dbReference type="EnsemblMetazoa" id="LLOJ005889-PA"/>
    </source>
</evidence>
<dbReference type="PROSITE" id="PS50020">
    <property type="entry name" value="WW_DOMAIN_2"/>
    <property type="match status" value="1"/>
</dbReference>
<proteinExistence type="predicted"/>
<comment type="subcellular location">
    <subcellularLocation>
        <location evidence="1">Cytoplasm</location>
    </subcellularLocation>
</comment>
<feature type="region of interest" description="Disordered" evidence="3">
    <location>
        <begin position="413"/>
        <end position="435"/>
    </location>
</feature>
<dbReference type="EMBL" id="AJWK01018833">
    <property type="status" value="NOT_ANNOTATED_CDS"/>
    <property type="molecule type" value="Genomic_DNA"/>
</dbReference>
<keyword evidence="2" id="KW-0963">Cytoplasm</keyword>
<organism evidence="6 7">
    <name type="scientific">Lutzomyia longipalpis</name>
    <name type="common">Sand fly</name>
    <dbReference type="NCBI Taxonomy" id="7200"/>
    <lineage>
        <taxon>Eukaryota</taxon>
        <taxon>Metazoa</taxon>
        <taxon>Ecdysozoa</taxon>
        <taxon>Arthropoda</taxon>
        <taxon>Hexapoda</taxon>
        <taxon>Insecta</taxon>
        <taxon>Pterygota</taxon>
        <taxon>Neoptera</taxon>
        <taxon>Endopterygota</taxon>
        <taxon>Diptera</taxon>
        <taxon>Nematocera</taxon>
        <taxon>Psychodoidea</taxon>
        <taxon>Psychodidae</taxon>
        <taxon>Lutzomyia</taxon>
        <taxon>Lutzomyia</taxon>
    </lineage>
</organism>
<feature type="compositionally biased region" description="Basic and acidic residues" evidence="3">
    <location>
        <begin position="583"/>
        <end position="606"/>
    </location>
</feature>
<dbReference type="InterPro" id="IPR051105">
    <property type="entry name" value="WWC/KIBRA_Hippo_Reg"/>
</dbReference>